<dbReference type="AlphaFoldDB" id="A0A8H7C4I2"/>
<dbReference type="InterPro" id="IPR050309">
    <property type="entry name" value="Type-B_Carboxylest/Lipase"/>
</dbReference>
<dbReference type="EC" id="3.1.1.-" evidence="3"/>
<dbReference type="Proteomes" id="UP000629468">
    <property type="component" value="Unassembled WGS sequence"/>
</dbReference>
<dbReference type="SUPFAM" id="SSF53474">
    <property type="entry name" value="alpha/beta-Hydrolases"/>
    <property type="match status" value="1"/>
</dbReference>
<keyword evidence="2 3" id="KW-0378">Hydrolase</keyword>
<sequence>MTLESGLSFEYWEGHASLLRAKASELVQMPTPQKIIFSSRSFAHSDVILIPKNHLKALPVTSEFAALSLRRLACDSNSSRPKVVHNFCGYLMLSPCVESIKKPDHMSPGINLTSQRPFRMLFRLLVLALTAILADTVVAAAPTVKLDAATLTGNSAGSVHQFLGIPFAQPPVGDLRFRRPQSIQAYNQSFSATHYGQACPQQQLTVPILQGIPQEIASGVLNTLFAAVFPDGEDCLTINVIKPATATSTSKLPVLVWIFGGGFELGSTAMYDGTAIVKKSIAMGSPVIFVSMNYRLSAFGFLASKEVKEAGVGNLGLHDQREALRWVQKYIPAFGGDRTKVTIWGESAGAISVSLHMLANGGNTEGLFRAAVMQSGAPIPVGDIEMGQTYYDAIVDDTGCSSANDTLQCLRTVPFDKLKAAVDDTPNIFSFESLHLAWVPRADGVFLTDHPQRLVQKGQIARVPFITGNCDDEGTLFSFSTVNVTKENQLVNYMLNTFLPGTSQPQILGLLDEYTENILEGSPFHTGILNALTPQFKRIAALFSDGVFQAPRRFFLNFTSGKQDIWVFLSKRFKALPLVGSLHGSDLLNSFFLGQELQDYIIRFTVTLDPNSKGLFSFKWPKYTTQDPKQLIFLDGLIPQVVGEDTYRKEAMEYLMQLTLDVSV</sequence>
<evidence type="ECO:0000256" key="2">
    <source>
        <dbReference type="ARBA" id="ARBA00022801"/>
    </source>
</evidence>
<accession>A0A8H7C4I2</accession>
<dbReference type="InterPro" id="IPR002018">
    <property type="entry name" value="CarbesteraseB"/>
</dbReference>
<comment type="similarity">
    <text evidence="1 3">Belongs to the type-B carboxylesterase/lipase family.</text>
</comment>
<dbReference type="EMBL" id="JABXXO010000012">
    <property type="protein sequence ID" value="KAF7762142.1"/>
    <property type="molecule type" value="Genomic_DNA"/>
</dbReference>
<dbReference type="InterPro" id="IPR019819">
    <property type="entry name" value="Carboxylesterase_B_CS"/>
</dbReference>
<feature type="domain" description="Carboxylesterase type B" evidence="4">
    <location>
        <begin position="142"/>
        <end position="590"/>
    </location>
</feature>
<reference evidence="5 6" key="1">
    <citation type="journal article" name="Sci. Rep.">
        <title>Telomere-to-telomere assembled and centromere annotated genomes of the two main subspecies of the button mushroom Agaricus bisporus reveal especially polymorphic chromosome ends.</title>
        <authorList>
            <person name="Sonnenberg A.S.M."/>
            <person name="Sedaghat-Telgerd N."/>
            <person name="Lavrijssen B."/>
            <person name="Ohm R.A."/>
            <person name="Hendrickx P.M."/>
            <person name="Scholtmeijer K."/>
            <person name="Baars J.J.P."/>
            <person name="van Peer A."/>
        </authorList>
    </citation>
    <scope>NUCLEOTIDE SEQUENCE [LARGE SCALE GENOMIC DNA]</scope>
    <source>
        <strain evidence="5 6">H119_p4</strain>
    </source>
</reference>
<dbReference type="PANTHER" id="PTHR11559">
    <property type="entry name" value="CARBOXYLESTERASE"/>
    <property type="match status" value="1"/>
</dbReference>
<protein>
    <recommendedName>
        <fullName evidence="3">Carboxylic ester hydrolase</fullName>
        <ecNumber evidence="3">3.1.1.-</ecNumber>
    </recommendedName>
</protein>
<evidence type="ECO:0000313" key="6">
    <source>
        <dbReference type="Proteomes" id="UP000629468"/>
    </source>
</evidence>
<name>A0A8H7C4I2_AGABI</name>
<gene>
    <name evidence="5" type="ORF">Agabi119p4_8735</name>
</gene>
<dbReference type="InterPro" id="IPR029058">
    <property type="entry name" value="AB_hydrolase_fold"/>
</dbReference>
<evidence type="ECO:0000256" key="1">
    <source>
        <dbReference type="ARBA" id="ARBA00005964"/>
    </source>
</evidence>
<evidence type="ECO:0000256" key="3">
    <source>
        <dbReference type="RuleBase" id="RU361235"/>
    </source>
</evidence>
<evidence type="ECO:0000313" key="5">
    <source>
        <dbReference type="EMBL" id="KAF7762142.1"/>
    </source>
</evidence>
<dbReference type="InterPro" id="IPR019826">
    <property type="entry name" value="Carboxylesterase_B_AS"/>
</dbReference>
<dbReference type="GO" id="GO:0016787">
    <property type="term" value="F:hydrolase activity"/>
    <property type="evidence" value="ECO:0007669"/>
    <property type="project" value="UniProtKB-KW"/>
</dbReference>
<evidence type="ECO:0000259" key="4">
    <source>
        <dbReference type="Pfam" id="PF00135"/>
    </source>
</evidence>
<proteinExistence type="inferred from homology"/>
<dbReference type="Pfam" id="PF00135">
    <property type="entry name" value="COesterase"/>
    <property type="match status" value="1"/>
</dbReference>
<dbReference type="PROSITE" id="PS00122">
    <property type="entry name" value="CARBOXYLESTERASE_B_1"/>
    <property type="match status" value="1"/>
</dbReference>
<dbReference type="Gene3D" id="3.40.50.1820">
    <property type="entry name" value="alpha/beta hydrolase"/>
    <property type="match status" value="1"/>
</dbReference>
<comment type="caution">
    <text evidence="5">The sequence shown here is derived from an EMBL/GenBank/DDBJ whole genome shotgun (WGS) entry which is preliminary data.</text>
</comment>
<organism evidence="5 6">
    <name type="scientific">Agaricus bisporus var. burnettii</name>
    <dbReference type="NCBI Taxonomy" id="192524"/>
    <lineage>
        <taxon>Eukaryota</taxon>
        <taxon>Fungi</taxon>
        <taxon>Dikarya</taxon>
        <taxon>Basidiomycota</taxon>
        <taxon>Agaricomycotina</taxon>
        <taxon>Agaricomycetes</taxon>
        <taxon>Agaricomycetidae</taxon>
        <taxon>Agaricales</taxon>
        <taxon>Agaricineae</taxon>
        <taxon>Agaricaceae</taxon>
        <taxon>Agaricus</taxon>
    </lineage>
</organism>
<dbReference type="PROSITE" id="PS00941">
    <property type="entry name" value="CARBOXYLESTERASE_B_2"/>
    <property type="match status" value="1"/>
</dbReference>